<dbReference type="RefSeq" id="WP_350393437.1">
    <property type="nucleotide sequence ID" value="NZ_JBELQE010000048.1"/>
</dbReference>
<protein>
    <submittedName>
        <fullName evidence="2">Nodulation protein NolW</fullName>
    </submittedName>
</protein>
<accession>A0ABV1QK49</accession>
<feature type="compositionally biased region" description="Low complexity" evidence="1">
    <location>
        <begin position="227"/>
        <end position="249"/>
    </location>
</feature>
<gene>
    <name evidence="2" type="ORF">ABS772_07570</name>
</gene>
<evidence type="ECO:0000313" key="2">
    <source>
        <dbReference type="EMBL" id="MER2249771.1"/>
    </source>
</evidence>
<dbReference type="Gene3D" id="3.55.50.30">
    <property type="match status" value="1"/>
</dbReference>
<dbReference type="Gene3D" id="3.30.1370.120">
    <property type="match status" value="1"/>
</dbReference>
<keyword evidence="3" id="KW-1185">Reference proteome</keyword>
<evidence type="ECO:0000256" key="1">
    <source>
        <dbReference type="SAM" id="MobiDB-lite"/>
    </source>
</evidence>
<organism evidence="2 3">
    <name type="scientific">Methylorubrum podarium</name>
    <dbReference type="NCBI Taxonomy" id="200476"/>
    <lineage>
        <taxon>Bacteria</taxon>
        <taxon>Pseudomonadati</taxon>
        <taxon>Pseudomonadota</taxon>
        <taxon>Alphaproteobacteria</taxon>
        <taxon>Hyphomicrobiales</taxon>
        <taxon>Methylobacteriaceae</taxon>
        <taxon>Methylorubrum</taxon>
    </lineage>
</organism>
<comment type="caution">
    <text evidence="2">The sequence shown here is derived from an EMBL/GenBank/DDBJ whole genome shotgun (WGS) entry which is preliminary data.</text>
</comment>
<sequence length="269" mass="28337">MRSGVRNGGQAYSARRCALAAVLAALSLPLAVERPEAAALKMPTTPYRYTVIDQDLPAALQELGSNLAIKVNVSPEVKGRIQGRMPEGTAQEFLERVAANYNLEWYYDGSVLYITSARESRTQLLVLSPIPFDRLKAALDALEISDARFPIRPAPGKAVVMVSGPPRYVTLVEQTLAGLVAEEQARPKPGAEAAKAPPPPKVTTLTVFRGGQMTVFRDGRPERLIGPESEPAPRSESGAAPAAAALAAPVPAPGAPALPAPAGVAPPRP</sequence>
<feature type="compositionally biased region" description="Pro residues" evidence="1">
    <location>
        <begin position="250"/>
        <end position="269"/>
    </location>
</feature>
<proteinExistence type="predicted"/>
<dbReference type="InterPro" id="IPR038591">
    <property type="entry name" value="NolW-like_sf"/>
</dbReference>
<dbReference type="EMBL" id="JBELQE010000048">
    <property type="protein sequence ID" value="MER2249771.1"/>
    <property type="molecule type" value="Genomic_DNA"/>
</dbReference>
<reference evidence="2 3" key="1">
    <citation type="submission" date="2024-06" db="EMBL/GenBank/DDBJ databases">
        <authorList>
            <person name="Campbell A.G."/>
        </authorList>
    </citation>
    <scope>NUCLEOTIDE SEQUENCE [LARGE SCALE GENOMIC DNA]</scope>
    <source>
        <strain evidence="2 3">EM12</strain>
    </source>
</reference>
<dbReference type="Proteomes" id="UP001480955">
    <property type="component" value="Unassembled WGS sequence"/>
</dbReference>
<name>A0ABV1QK49_9HYPH</name>
<feature type="region of interest" description="Disordered" evidence="1">
    <location>
        <begin position="216"/>
        <end position="269"/>
    </location>
</feature>
<evidence type="ECO:0000313" key="3">
    <source>
        <dbReference type="Proteomes" id="UP001480955"/>
    </source>
</evidence>